<feature type="domain" description="Alpha/beta hydrolase fold-3" evidence="4">
    <location>
        <begin position="124"/>
        <end position="323"/>
    </location>
</feature>
<dbReference type="PANTHER" id="PTHR48081:SF8">
    <property type="entry name" value="ALPHA_BETA HYDROLASE FOLD-3 DOMAIN-CONTAINING PROTEIN-RELATED"/>
    <property type="match status" value="1"/>
</dbReference>
<feature type="region of interest" description="Disordered" evidence="2">
    <location>
        <begin position="343"/>
        <end position="366"/>
    </location>
</feature>
<evidence type="ECO:0000256" key="1">
    <source>
        <dbReference type="ARBA" id="ARBA00022801"/>
    </source>
</evidence>
<reference evidence="5 6" key="1">
    <citation type="submission" date="2012-05" db="EMBL/GenBank/DDBJ databases">
        <authorList>
            <person name="Harkins D.M."/>
            <person name="Madupu R."/>
            <person name="Durkin A.S."/>
            <person name="Torralba M."/>
            <person name="Methe B."/>
            <person name="Sutton G.G."/>
            <person name="Nelson K.E."/>
        </authorList>
    </citation>
    <scope>NUCLEOTIDE SEQUENCE [LARGE SCALE GENOMIC DNA]</scope>
    <source>
        <strain evidence="5 6">F0489</strain>
    </source>
</reference>
<dbReference type="RefSeq" id="WP_008729977.1">
    <property type="nucleotide sequence ID" value="NZ_AKFT01000032.1"/>
</dbReference>
<feature type="compositionally biased region" description="Polar residues" evidence="2">
    <location>
        <begin position="353"/>
        <end position="366"/>
    </location>
</feature>
<feature type="chain" id="PRO_5003737018" evidence="3">
    <location>
        <begin position="31"/>
        <end position="366"/>
    </location>
</feature>
<sequence>MSTTSRLKPLKPLKALTTFRTFTAATGALAAAGLAAGAFSAFSRMHYRRSASATLVEYGTLPVKKLTSRVPITERIAWMANRPEPRRAVAFPAWGRLFYDLERNEDDGMPVYTLRPHSPSDTIIVYLHGGGYVSTAVLPHSLLVDTLARKTGADVVMPLYPLAPHHTWQEAHQLVLNLYLRILSENPDKRIILMGDSSGGGLAAVIALSLAERGIRQPDELILLSPWVDVTHTNPDIADYVDVDPLMAPDPLTVIGQTWAGETPTTDWHLSPIYGDLSALERVTTFVGSREIFLPDNSLFHAELIKAGAHSTLHIGENLNHVYPMSPTPEGRRAREEIIRIITGSPAVENRQPDQTDQTGTARTPA</sequence>
<keyword evidence="6" id="KW-1185">Reference proteome</keyword>
<evidence type="ECO:0000313" key="5">
    <source>
        <dbReference type="EMBL" id="EJF47117.1"/>
    </source>
</evidence>
<proteinExistence type="predicted"/>
<feature type="signal peptide" evidence="3">
    <location>
        <begin position="1"/>
        <end position="30"/>
    </location>
</feature>
<dbReference type="Proteomes" id="UP000002941">
    <property type="component" value="Unassembled WGS sequence"/>
</dbReference>
<dbReference type="InterPro" id="IPR013094">
    <property type="entry name" value="AB_hydrolase_3"/>
</dbReference>
<evidence type="ECO:0000256" key="2">
    <source>
        <dbReference type="SAM" id="MobiDB-lite"/>
    </source>
</evidence>
<keyword evidence="3" id="KW-0732">Signal</keyword>
<dbReference type="SUPFAM" id="SSF53474">
    <property type="entry name" value="alpha/beta-Hydrolases"/>
    <property type="match status" value="1"/>
</dbReference>
<feature type="non-terminal residue" evidence="5">
    <location>
        <position position="366"/>
    </location>
</feature>
<accession>J0NQP1</accession>
<dbReference type="PANTHER" id="PTHR48081">
    <property type="entry name" value="AB HYDROLASE SUPERFAMILY PROTEIN C4A8.06C"/>
    <property type="match status" value="1"/>
</dbReference>
<dbReference type="eggNOG" id="COG0657">
    <property type="taxonomic scope" value="Bacteria"/>
</dbReference>
<dbReference type="InterPro" id="IPR050300">
    <property type="entry name" value="GDXG_lipolytic_enzyme"/>
</dbReference>
<evidence type="ECO:0000256" key="3">
    <source>
        <dbReference type="SAM" id="SignalP"/>
    </source>
</evidence>
<dbReference type="InterPro" id="IPR029058">
    <property type="entry name" value="AB_hydrolase_fold"/>
</dbReference>
<dbReference type="Gene3D" id="3.40.50.1820">
    <property type="entry name" value="alpha/beta hydrolase"/>
    <property type="match status" value="1"/>
</dbReference>
<name>J0NQP1_9ACTO</name>
<keyword evidence="1 5" id="KW-0378">Hydrolase</keyword>
<dbReference type="GO" id="GO:0016787">
    <property type="term" value="F:hydrolase activity"/>
    <property type="evidence" value="ECO:0007669"/>
    <property type="project" value="UniProtKB-KW"/>
</dbReference>
<comment type="caution">
    <text evidence="5">The sequence shown here is derived from an EMBL/GenBank/DDBJ whole genome shotgun (WGS) entry which is preliminary data.</text>
</comment>
<gene>
    <name evidence="5" type="ORF">HMPREF1318_1212</name>
</gene>
<protein>
    <submittedName>
        <fullName evidence="5">Hydrolase, alpha/beta domain protein</fullName>
    </submittedName>
</protein>
<dbReference type="Pfam" id="PF07859">
    <property type="entry name" value="Abhydrolase_3"/>
    <property type="match status" value="1"/>
</dbReference>
<evidence type="ECO:0000259" key="4">
    <source>
        <dbReference type="Pfam" id="PF07859"/>
    </source>
</evidence>
<dbReference type="AlphaFoldDB" id="J0NQP1"/>
<dbReference type="EMBL" id="AKFT01000032">
    <property type="protein sequence ID" value="EJF47117.1"/>
    <property type="molecule type" value="Genomic_DNA"/>
</dbReference>
<evidence type="ECO:0000313" key="6">
    <source>
        <dbReference type="Proteomes" id="UP000002941"/>
    </source>
</evidence>
<organism evidence="5 6">
    <name type="scientific">Actinomyces massiliensis F0489</name>
    <dbReference type="NCBI Taxonomy" id="1125718"/>
    <lineage>
        <taxon>Bacteria</taxon>
        <taxon>Bacillati</taxon>
        <taxon>Actinomycetota</taxon>
        <taxon>Actinomycetes</taxon>
        <taxon>Actinomycetales</taxon>
        <taxon>Actinomycetaceae</taxon>
        <taxon>Actinomyces</taxon>
    </lineage>
</organism>